<dbReference type="Proteomes" id="UP000199025">
    <property type="component" value="Unassembled WGS sequence"/>
</dbReference>
<dbReference type="GO" id="GO:0004497">
    <property type="term" value="F:monooxygenase activity"/>
    <property type="evidence" value="ECO:0007669"/>
    <property type="project" value="UniProtKB-KW"/>
</dbReference>
<comment type="similarity">
    <text evidence="1">Belongs to the bacterial luciferase oxidoreductase family.</text>
</comment>
<proteinExistence type="inferred from homology"/>
<accession>A0A1I3SEX1</accession>
<protein>
    <submittedName>
        <fullName evidence="6">Limonene 1,2-monooxygenase</fullName>
    </submittedName>
</protein>
<dbReference type="PANTHER" id="PTHR30137">
    <property type="entry name" value="LUCIFERASE-LIKE MONOOXYGENASE"/>
    <property type="match status" value="1"/>
</dbReference>
<dbReference type="InterPro" id="IPR011251">
    <property type="entry name" value="Luciferase-like_dom"/>
</dbReference>
<reference evidence="6 7" key="1">
    <citation type="submission" date="2016-10" db="EMBL/GenBank/DDBJ databases">
        <authorList>
            <person name="de Groot N.N."/>
        </authorList>
    </citation>
    <scope>NUCLEOTIDE SEQUENCE [LARGE SCALE GENOMIC DNA]</scope>
    <source>
        <strain evidence="6 7">DSM 44468</strain>
    </source>
</reference>
<evidence type="ECO:0000313" key="6">
    <source>
        <dbReference type="EMBL" id="SFJ56522.1"/>
    </source>
</evidence>
<dbReference type="RefSeq" id="WP_091506811.1">
    <property type="nucleotide sequence ID" value="NZ_CBDQZW010000012.1"/>
</dbReference>
<gene>
    <name evidence="6" type="ORF">SAMN05421835_106263</name>
</gene>
<keyword evidence="3" id="KW-0560">Oxidoreductase</keyword>
<keyword evidence="4 6" id="KW-0503">Monooxygenase</keyword>
<dbReference type="OrthoDB" id="5241801at2"/>
<keyword evidence="7" id="KW-1185">Reference proteome</keyword>
<dbReference type="GO" id="GO:0005829">
    <property type="term" value="C:cytosol"/>
    <property type="evidence" value="ECO:0007669"/>
    <property type="project" value="TreeGrafter"/>
</dbReference>
<dbReference type="EMBL" id="FORP01000006">
    <property type="protein sequence ID" value="SFJ56522.1"/>
    <property type="molecule type" value="Genomic_DNA"/>
</dbReference>
<organism evidence="6 7">
    <name type="scientific">Amycolatopsis sacchari</name>
    <dbReference type="NCBI Taxonomy" id="115433"/>
    <lineage>
        <taxon>Bacteria</taxon>
        <taxon>Bacillati</taxon>
        <taxon>Actinomycetota</taxon>
        <taxon>Actinomycetes</taxon>
        <taxon>Pseudonocardiales</taxon>
        <taxon>Pseudonocardiaceae</taxon>
        <taxon>Amycolatopsis</taxon>
    </lineage>
</organism>
<dbReference type="PANTHER" id="PTHR30137:SF16">
    <property type="entry name" value="BLL0895 PROTEIN"/>
    <property type="match status" value="1"/>
</dbReference>
<dbReference type="Pfam" id="PF00296">
    <property type="entry name" value="Bac_luciferase"/>
    <property type="match status" value="1"/>
</dbReference>
<feature type="domain" description="Luciferase-like" evidence="5">
    <location>
        <begin position="8"/>
        <end position="311"/>
    </location>
</feature>
<evidence type="ECO:0000256" key="3">
    <source>
        <dbReference type="ARBA" id="ARBA00023002"/>
    </source>
</evidence>
<dbReference type="AlphaFoldDB" id="A0A1I3SEX1"/>
<name>A0A1I3SEX1_9PSEU</name>
<evidence type="ECO:0000256" key="4">
    <source>
        <dbReference type="ARBA" id="ARBA00023033"/>
    </source>
</evidence>
<dbReference type="STRING" id="115433.SAMN05421835_106263"/>
<evidence type="ECO:0000259" key="5">
    <source>
        <dbReference type="Pfam" id="PF00296"/>
    </source>
</evidence>
<dbReference type="SUPFAM" id="SSF51679">
    <property type="entry name" value="Bacterial luciferase-like"/>
    <property type="match status" value="1"/>
</dbReference>
<evidence type="ECO:0000313" key="7">
    <source>
        <dbReference type="Proteomes" id="UP000199025"/>
    </source>
</evidence>
<dbReference type="Gene3D" id="3.20.20.30">
    <property type="entry name" value="Luciferase-like domain"/>
    <property type="match status" value="1"/>
</dbReference>
<dbReference type="GO" id="GO:0016705">
    <property type="term" value="F:oxidoreductase activity, acting on paired donors, with incorporation or reduction of molecular oxygen"/>
    <property type="evidence" value="ECO:0007669"/>
    <property type="project" value="InterPro"/>
</dbReference>
<evidence type="ECO:0000256" key="2">
    <source>
        <dbReference type="ARBA" id="ARBA00022630"/>
    </source>
</evidence>
<evidence type="ECO:0000256" key="1">
    <source>
        <dbReference type="ARBA" id="ARBA00010426"/>
    </source>
</evidence>
<dbReference type="InterPro" id="IPR036661">
    <property type="entry name" value="Luciferase-like_sf"/>
</dbReference>
<sequence length="390" mass="42786">MSDSQHPTRFGVFHPPFHSRNENPTLALRRDVELMEYLDHLGFDEAWIGEHHSGGYETISSPEVFIAAAAERTRRIRFGTGAITLPFHHPLNVANRMVLLDHLTRGRTMLGVGPGSLPADAHMLGVDLGRARDMMEESLEAIVALLDGDEPVNRKTSWFELRDARLQLRPYTRPRFEIVVTAVASPSGPSLAGRFGAGLLSAAATQPEGFNALAWHWDVLGQRAREFGQTVDRSSWRLVCPVHLAETREQAAANVAAGLEDWVHGYVTKLTSAALPDMSGVSDLVEAVRQSGFAVIGTPDDAIEQINRLTEQSGGFGSFVIFEGNWADRAATLRSYELFAQHVAPVFQGSLDSLRANYDWATALKPQWERESQAAQSAAFAKHEAAPAAD</sequence>
<keyword evidence="2" id="KW-0285">Flavoprotein</keyword>
<dbReference type="InterPro" id="IPR050766">
    <property type="entry name" value="Bact_Lucif_Oxidored"/>
</dbReference>